<gene>
    <name evidence="9" type="ORF">F0357_20590</name>
</gene>
<dbReference type="InterPro" id="IPR003593">
    <property type="entry name" value="AAA+_ATPase"/>
</dbReference>
<dbReference type="AlphaFoldDB" id="A0A6A7Y9G6"/>
<dbReference type="PANTHER" id="PTHR43166:SF35">
    <property type="entry name" value="L-CYSTINE IMPORT ATP-BINDING PROTEIN TCYN"/>
    <property type="match status" value="1"/>
</dbReference>
<dbReference type="SUPFAM" id="SSF52540">
    <property type="entry name" value="P-loop containing nucleoside triphosphate hydrolases"/>
    <property type="match status" value="1"/>
</dbReference>
<evidence type="ECO:0000259" key="8">
    <source>
        <dbReference type="PROSITE" id="PS50893"/>
    </source>
</evidence>
<keyword evidence="3" id="KW-0813">Transport</keyword>
<keyword evidence="6 9" id="KW-0067">ATP-binding</keyword>
<dbReference type="InterPro" id="IPR003439">
    <property type="entry name" value="ABC_transporter-like_ATP-bd"/>
</dbReference>
<feature type="domain" description="ABC transporter" evidence="8">
    <location>
        <begin position="12"/>
        <end position="256"/>
    </location>
</feature>
<evidence type="ECO:0000256" key="5">
    <source>
        <dbReference type="ARBA" id="ARBA00022741"/>
    </source>
</evidence>
<dbReference type="GO" id="GO:0005886">
    <property type="term" value="C:plasma membrane"/>
    <property type="evidence" value="ECO:0007669"/>
    <property type="project" value="UniProtKB-SubCell"/>
</dbReference>
<dbReference type="CDD" id="cd03262">
    <property type="entry name" value="ABC_HisP_GlnQ"/>
    <property type="match status" value="1"/>
</dbReference>
<comment type="similarity">
    <text evidence="2">Belongs to the ABC transporter superfamily.</text>
</comment>
<dbReference type="EMBL" id="VWNA01000003">
    <property type="protein sequence ID" value="MQT15007.1"/>
    <property type="molecule type" value="Genomic_DNA"/>
</dbReference>
<evidence type="ECO:0000313" key="10">
    <source>
        <dbReference type="Proteomes" id="UP000332515"/>
    </source>
</evidence>
<dbReference type="PROSITE" id="PS50893">
    <property type="entry name" value="ABC_TRANSPORTER_2"/>
    <property type="match status" value="1"/>
</dbReference>
<evidence type="ECO:0000256" key="2">
    <source>
        <dbReference type="ARBA" id="ARBA00005417"/>
    </source>
</evidence>
<evidence type="ECO:0000256" key="6">
    <source>
        <dbReference type="ARBA" id="ARBA00022840"/>
    </source>
</evidence>
<dbReference type="Gene3D" id="3.40.50.300">
    <property type="entry name" value="P-loop containing nucleotide triphosphate hydrolases"/>
    <property type="match status" value="1"/>
</dbReference>
<keyword evidence="10" id="KW-1185">Reference proteome</keyword>
<dbReference type="SMART" id="SM00382">
    <property type="entry name" value="AAA"/>
    <property type="match status" value="1"/>
</dbReference>
<evidence type="ECO:0000256" key="3">
    <source>
        <dbReference type="ARBA" id="ARBA00022448"/>
    </source>
</evidence>
<dbReference type="InterPro" id="IPR050086">
    <property type="entry name" value="MetN_ABC_transporter-like"/>
</dbReference>
<sequence length="271" mass="29583">MRTDPSAGEPLLEVKGLRKRFGSLEILKGIDLTVRRGEVVALVGSSGSGKTTLLRCLNLLEVPSSGKIALQGKTMFHAEDGRDLARLRAAEINRMRARVGMVFQHFNLFPHMSVLANTMEGPRTVLKEAPATNRARALDLLGKVGMADFADRMTDRLSGGQKQRVSIARALNMQPVLMLFDEPTSALDPELVGEVLKTMIALAREGMTMVVVTHELGFALEVADRVVFLESGTVAADGPPADVLIRAPNERIRAFVNRFHETAELMKPLMG</sequence>
<dbReference type="GO" id="GO:0015424">
    <property type="term" value="F:ABC-type amino acid transporter activity"/>
    <property type="evidence" value="ECO:0007669"/>
    <property type="project" value="InterPro"/>
</dbReference>
<keyword evidence="5" id="KW-0547">Nucleotide-binding</keyword>
<dbReference type="PROSITE" id="PS00211">
    <property type="entry name" value="ABC_TRANSPORTER_1"/>
    <property type="match status" value="1"/>
</dbReference>
<evidence type="ECO:0000313" key="9">
    <source>
        <dbReference type="EMBL" id="MQT15007.1"/>
    </source>
</evidence>
<keyword evidence="7" id="KW-0472">Membrane</keyword>
<dbReference type="InterPro" id="IPR017871">
    <property type="entry name" value="ABC_transporter-like_CS"/>
</dbReference>
<comment type="subcellular location">
    <subcellularLocation>
        <location evidence="1">Cell membrane</location>
        <topology evidence="1">Peripheral membrane protein</topology>
    </subcellularLocation>
</comment>
<dbReference type="InterPro" id="IPR027417">
    <property type="entry name" value="P-loop_NTPase"/>
</dbReference>
<dbReference type="RefSeq" id="WP_153489044.1">
    <property type="nucleotide sequence ID" value="NZ_VWNA01000003.1"/>
</dbReference>
<dbReference type="Pfam" id="PF00005">
    <property type="entry name" value="ABC_tran"/>
    <property type="match status" value="1"/>
</dbReference>
<evidence type="ECO:0000256" key="4">
    <source>
        <dbReference type="ARBA" id="ARBA00022475"/>
    </source>
</evidence>
<dbReference type="InterPro" id="IPR030679">
    <property type="entry name" value="ABC_ATPase_HisP-typ"/>
</dbReference>
<organism evidence="9 10">
    <name type="scientific">Segnochrobactrum spirostomi</name>
    <dbReference type="NCBI Taxonomy" id="2608987"/>
    <lineage>
        <taxon>Bacteria</taxon>
        <taxon>Pseudomonadati</taxon>
        <taxon>Pseudomonadota</taxon>
        <taxon>Alphaproteobacteria</taxon>
        <taxon>Hyphomicrobiales</taxon>
        <taxon>Segnochrobactraceae</taxon>
        <taxon>Segnochrobactrum</taxon>
    </lineage>
</organism>
<dbReference type="Proteomes" id="UP000332515">
    <property type="component" value="Unassembled WGS sequence"/>
</dbReference>
<dbReference type="GO" id="GO:0016887">
    <property type="term" value="F:ATP hydrolysis activity"/>
    <property type="evidence" value="ECO:0007669"/>
    <property type="project" value="InterPro"/>
</dbReference>
<dbReference type="GO" id="GO:0005524">
    <property type="term" value="F:ATP binding"/>
    <property type="evidence" value="ECO:0007669"/>
    <property type="project" value="UniProtKB-KW"/>
</dbReference>
<name>A0A6A7Y9G6_9HYPH</name>
<evidence type="ECO:0000256" key="7">
    <source>
        <dbReference type="ARBA" id="ARBA00023136"/>
    </source>
</evidence>
<comment type="caution">
    <text evidence="9">The sequence shown here is derived from an EMBL/GenBank/DDBJ whole genome shotgun (WGS) entry which is preliminary data.</text>
</comment>
<protein>
    <submittedName>
        <fullName evidence="9">Amino acid ABC transporter ATP-binding protein</fullName>
    </submittedName>
</protein>
<dbReference type="PIRSF" id="PIRSF039085">
    <property type="entry name" value="ABC_ATPase_HisP"/>
    <property type="match status" value="1"/>
</dbReference>
<accession>A0A6A7Y9G6</accession>
<dbReference type="PANTHER" id="PTHR43166">
    <property type="entry name" value="AMINO ACID IMPORT ATP-BINDING PROTEIN"/>
    <property type="match status" value="1"/>
</dbReference>
<proteinExistence type="inferred from homology"/>
<keyword evidence="4" id="KW-1003">Cell membrane</keyword>
<reference evidence="9 10" key="1">
    <citation type="submission" date="2019-09" db="EMBL/GenBank/DDBJ databases">
        <title>Segnochrobactrum spirostomi gen. nov., sp. nov., isolated from the ciliate Spirostomum cf. yagiui and description of a novel family, Segnochrobactraceae fam. nov. within the order Rhizobiales of the class Alphaproteobacteria.</title>
        <authorList>
            <person name="Akter S."/>
            <person name="Shazib S.U.A."/>
            <person name="Shin M.K."/>
        </authorList>
    </citation>
    <scope>NUCLEOTIDE SEQUENCE [LARGE SCALE GENOMIC DNA]</scope>
    <source>
        <strain evidence="9 10">Sp-1</strain>
    </source>
</reference>
<evidence type="ECO:0000256" key="1">
    <source>
        <dbReference type="ARBA" id="ARBA00004202"/>
    </source>
</evidence>